<evidence type="ECO:0000256" key="2">
    <source>
        <dbReference type="ARBA" id="ARBA00022448"/>
    </source>
</evidence>
<dbReference type="GO" id="GO:0098796">
    <property type="term" value="C:membrane protein complex"/>
    <property type="evidence" value="ECO:0007669"/>
    <property type="project" value="UniProtKB-ARBA"/>
</dbReference>
<evidence type="ECO:0000313" key="6">
    <source>
        <dbReference type="EMBL" id="ACZ10008.1"/>
    </source>
</evidence>
<evidence type="ECO:0000256" key="1">
    <source>
        <dbReference type="ARBA" id="ARBA00005417"/>
    </source>
</evidence>
<dbReference type="CDD" id="cd03255">
    <property type="entry name" value="ABC_MJ0796_LolCDE_FtsE"/>
    <property type="match status" value="1"/>
</dbReference>
<evidence type="ECO:0000259" key="5">
    <source>
        <dbReference type="PROSITE" id="PS50893"/>
    </source>
</evidence>
<dbReference type="Proteomes" id="UP000000845">
    <property type="component" value="Chromosome"/>
</dbReference>
<keyword evidence="3" id="KW-0547">Nucleotide-binding</keyword>
<reference evidence="7" key="1">
    <citation type="submission" date="2009-09" db="EMBL/GenBank/DDBJ databases">
        <title>The complete chromosome of Sebaldella termitidis ATCC 33386.</title>
        <authorList>
            <consortium name="US DOE Joint Genome Institute (JGI-PGF)"/>
            <person name="Lucas S."/>
            <person name="Copeland A."/>
            <person name="Lapidus A."/>
            <person name="Glavina del Rio T."/>
            <person name="Dalin E."/>
            <person name="Tice H."/>
            <person name="Bruce D."/>
            <person name="Goodwin L."/>
            <person name="Pitluck S."/>
            <person name="Kyrpides N."/>
            <person name="Mavromatis K."/>
            <person name="Ivanova N."/>
            <person name="Mikhailova N."/>
            <person name="Sims D."/>
            <person name="Meincke L."/>
            <person name="Brettin T."/>
            <person name="Detter J.C."/>
            <person name="Han C."/>
            <person name="Larimer F."/>
            <person name="Land M."/>
            <person name="Hauser L."/>
            <person name="Markowitz V."/>
            <person name="Cheng J.F."/>
            <person name="Hugenholtz P."/>
            <person name="Woyke T."/>
            <person name="Wu D."/>
            <person name="Eisen J.A."/>
        </authorList>
    </citation>
    <scope>NUCLEOTIDE SEQUENCE [LARGE SCALE GENOMIC DNA]</scope>
    <source>
        <strain evidence="7">ATCC 33386 / NCTC 11300</strain>
    </source>
</reference>
<dbReference type="Pfam" id="PF00005">
    <property type="entry name" value="ABC_tran"/>
    <property type="match status" value="1"/>
</dbReference>
<dbReference type="STRING" id="526218.Sterm_3167"/>
<dbReference type="Gene3D" id="3.40.50.300">
    <property type="entry name" value="P-loop containing nucleotide triphosphate hydrolases"/>
    <property type="match status" value="1"/>
</dbReference>
<dbReference type="InterPro" id="IPR017871">
    <property type="entry name" value="ABC_transporter-like_CS"/>
</dbReference>
<reference evidence="6 7" key="2">
    <citation type="journal article" date="2010" name="Stand. Genomic Sci.">
        <title>Complete genome sequence of Sebaldella termitidis type strain (NCTC 11300).</title>
        <authorList>
            <person name="Harmon-Smith M."/>
            <person name="Celia L."/>
            <person name="Chertkov O."/>
            <person name="Lapidus A."/>
            <person name="Copeland A."/>
            <person name="Glavina Del Rio T."/>
            <person name="Nolan M."/>
            <person name="Lucas S."/>
            <person name="Tice H."/>
            <person name="Cheng J.F."/>
            <person name="Han C."/>
            <person name="Detter J.C."/>
            <person name="Bruce D."/>
            <person name="Goodwin L."/>
            <person name="Pitluck S."/>
            <person name="Pati A."/>
            <person name="Liolios K."/>
            <person name="Ivanova N."/>
            <person name="Mavromatis K."/>
            <person name="Mikhailova N."/>
            <person name="Chen A."/>
            <person name="Palaniappan K."/>
            <person name="Land M."/>
            <person name="Hauser L."/>
            <person name="Chang Y.J."/>
            <person name="Jeffries C.D."/>
            <person name="Brettin T."/>
            <person name="Goker M."/>
            <person name="Beck B."/>
            <person name="Bristow J."/>
            <person name="Eisen J.A."/>
            <person name="Markowitz V."/>
            <person name="Hugenholtz P."/>
            <person name="Kyrpides N.C."/>
            <person name="Klenk H.P."/>
            <person name="Chen F."/>
        </authorList>
    </citation>
    <scope>NUCLEOTIDE SEQUENCE [LARGE SCALE GENOMIC DNA]</scope>
    <source>
        <strain evidence="7">ATCC 33386 / NCTC 11300</strain>
    </source>
</reference>
<gene>
    <name evidence="6" type="ordered locus">Sterm_3167</name>
</gene>
<dbReference type="FunFam" id="3.40.50.300:FF:000032">
    <property type="entry name" value="Export ABC transporter ATP-binding protein"/>
    <property type="match status" value="1"/>
</dbReference>
<dbReference type="InterPro" id="IPR003439">
    <property type="entry name" value="ABC_transporter-like_ATP-bd"/>
</dbReference>
<protein>
    <submittedName>
        <fullName evidence="6">ABC transporter related protein</fullName>
    </submittedName>
</protein>
<dbReference type="SUPFAM" id="SSF52540">
    <property type="entry name" value="P-loop containing nucleoside triphosphate hydrolases"/>
    <property type="match status" value="1"/>
</dbReference>
<proteinExistence type="inferred from homology"/>
<dbReference type="PROSITE" id="PS00211">
    <property type="entry name" value="ABC_TRANSPORTER_1"/>
    <property type="match status" value="1"/>
</dbReference>
<accession>D1APH4</accession>
<dbReference type="PANTHER" id="PTHR42798">
    <property type="entry name" value="LIPOPROTEIN-RELEASING SYSTEM ATP-BINDING PROTEIN LOLD"/>
    <property type="match status" value="1"/>
</dbReference>
<dbReference type="GO" id="GO:0005524">
    <property type="term" value="F:ATP binding"/>
    <property type="evidence" value="ECO:0007669"/>
    <property type="project" value="UniProtKB-KW"/>
</dbReference>
<dbReference type="GO" id="GO:0022857">
    <property type="term" value="F:transmembrane transporter activity"/>
    <property type="evidence" value="ECO:0007669"/>
    <property type="project" value="UniProtKB-ARBA"/>
</dbReference>
<sequence length="252" mass="28705">METILETKDIKKTYVFDKNIKQDVLKNINIKIKKGEFVSVMGPSGSGKSTLLYNISGMDRITSGNLIFEGNEISGFSENEFSKLRLEKIGFIFQHINFLKNMNIYDNIAFPAYVAKKQSRKEINKKTEELMKKTGIFELAEKDITEVSGGQLQRAGICRALINNPCILFGDEPTGALNSKYANDVMDIICGINKEGTTVLLVTHDIKVALRSERILFMKDGSITGEYHLGKYENEYKKREERLSEWLMKMDF</sequence>
<evidence type="ECO:0000256" key="3">
    <source>
        <dbReference type="ARBA" id="ARBA00022741"/>
    </source>
</evidence>
<feature type="domain" description="ABC transporter" evidence="5">
    <location>
        <begin position="5"/>
        <end position="245"/>
    </location>
</feature>
<dbReference type="InterPro" id="IPR027417">
    <property type="entry name" value="P-loop_NTPase"/>
</dbReference>
<evidence type="ECO:0000313" key="7">
    <source>
        <dbReference type="Proteomes" id="UP000000845"/>
    </source>
</evidence>
<comment type="similarity">
    <text evidence="1">Belongs to the ABC transporter superfamily.</text>
</comment>
<dbReference type="GO" id="GO:0016887">
    <property type="term" value="F:ATP hydrolysis activity"/>
    <property type="evidence" value="ECO:0007669"/>
    <property type="project" value="InterPro"/>
</dbReference>
<dbReference type="eggNOG" id="COG1136">
    <property type="taxonomic scope" value="Bacteria"/>
</dbReference>
<dbReference type="EMBL" id="CP001739">
    <property type="protein sequence ID" value="ACZ10008.1"/>
    <property type="molecule type" value="Genomic_DNA"/>
</dbReference>
<dbReference type="InterPro" id="IPR003593">
    <property type="entry name" value="AAA+_ATPase"/>
</dbReference>
<dbReference type="SMART" id="SM00382">
    <property type="entry name" value="AAA"/>
    <property type="match status" value="1"/>
</dbReference>
<dbReference type="AlphaFoldDB" id="D1APH4"/>
<dbReference type="HOGENOM" id="CLU_000604_1_22_0"/>
<dbReference type="PROSITE" id="PS50893">
    <property type="entry name" value="ABC_TRANSPORTER_2"/>
    <property type="match status" value="1"/>
</dbReference>
<dbReference type="PANTHER" id="PTHR42798:SF7">
    <property type="entry name" value="ALPHA-D-RIBOSE 1-METHYLPHOSPHONATE 5-TRIPHOSPHATE SYNTHASE SUBUNIT PHNL"/>
    <property type="match status" value="1"/>
</dbReference>
<keyword evidence="4" id="KW-0067">ATP-binding</keyword>
<evidence type="ECO:0000256" key="4">
    <source>
        <dbReference type="ARBA" id="ARBA00022840"/>
    </source>
</evidence>
<dbReference type="RefSeq" id="WP_012862590.1">
    <property type="nucleotide sequence ID" value="NC_013517.1"/>
</dbReference>
<keyword evidence="7" id="KW-1185">Reference proteome</keyword>
<dbReference type="InterPro" id="IPR017911">
    <property type="entry name" value="MacB-like_ATP-bd"/>
</dbReference>
<keyword evidence="2" id="KW-0813">Transport</keyword>
<name>D1APH4_SEBTE</name>
<organism evidence="6 7">
    <name type="scientific">Sebaldella termitidis (strain ATCC 33386 / NCTC 11300)</name>
    <dbReference type="NCBI Taxonomy" id="526218"/>
    <lineage>
        <taxon>Bacteria</taxon>
        <taxon>Fusobacteriati</taxon>
        <taxon>Fusobacteriota</taxon>
        <taxon>Fusobacteriia</taxon>
        <taxon>Fusobacteriales</taxon>
        <taxon>Leptotrichiaceae</taxon>
        <taxon>Sebaldella</taxon>
    </lineage>
</organism>
<dbReference type="KEGG" id="str:Sterm_3167"/>